<keyword evidence="4" id="KW-0328">Glycosyltransferase</keyword>
<keyword evidence="1 4" id="KW-0808">Transferase</keyword>
<feature type="domain" description="Glycosyl transferase family 1" evidence="3">
    <location>
        <begin position="184"/>
        <end position="326"/>
    </location>
</feature>
<evidence type="ECO:0000259" key="3">
    <source>
        <dbReference type="Pfam" id="PF00534"/>
    </source>
</evidence>
<dbReference type="EMBL" id="JAZHOV010000001">
    <property type="protein sequence ID" value="MEF2254038.1"/>
    <property type="molecule type" value="Genomic_DNA"/>
</dbReference>
<dbReference type="Pfam" id="PF00534">
    <property type="entry name" value="Glycos_transf_1"/>
    <property type="match status" value="1"/>
</dbReference>
<organism evidence="4 5">
    <name type="scientific">Microbacterium schleiferi</name>
    <dbReference type="NCBI Taxonomy" id="69362"/>
    <lineage>
        <taxon>Bacteria</taxon>
        <taxon>Bacillati</taxon>
        <taxon>Actinomycetota</taxon>
        <taxon>Actinomycetes</taxon>
        <taxon>Micrococcales</taxon>
        <taxon>Microbacteriaceae</taxon>
        <taxon>Microbacterium</taxon>
    </lineage>
</organism>
<gene>
    <name evidence="4" type="ORF">V2V91_02650</name>
</gene>
<evidence type="ECO:0000313" key="5">
    <source>
        <dbReference type="Proteomes" id="UP001351900"/>
    </source>
</evidence>
<dbReference type="RefSeq" id="WP_331790675.1">
    <property type="nucleotide sequence ID" value="NZ_JAZHOV010000001.1"/>
</dbReference>
<dbReference type="CDD" id="cd03811">
    <property type="entry name" value="GT4_GT28_WabH-like"/>
    <property type="match status" value="1"/>
</dbReference>
<name>A0ABU7V467_9MICO</name>
<evidence type="ECO:0000256" key="1">
    <source>
        <dbReference type="ARBA" id="ARBA00022679"/>
    </source>
</evidence>
<dbReference type="InterPro" id="IPR001296">
    <property type="entry name" value="Glyco_trans_1"/>
</dbReference>
<reference evidence="4 5" key="1">
    <citation type="submission" date="2024-01" db="EMBL/GenBank/DDBJ databases">
        <title>the genome sequence of strain Microbacterium schleiferi NBRC 15075.</title>
        <authorList>
            <person name="Ding Y."/>
            <person name="Zhang G."/>
        </authorList>
    </citation>
    <scope>NUCLEOTIDE SEQUENCE [LARGE SCALE GENOMIC DNA]</scope>
    <source>
        <strain evidence="4 5">NBRC 15075</strain>
    </source>
</reference>
<dbReference type="Proteomes" id="UP001351900">
    <property type="component" value="Unassembled WGS sequence"/>
</dbReference>
<keyword evidence="5" id="KW-1185">Reference proteome</keyword>
<protein>
    <submittedName>
        <fullName evidence="4">Glycosyltransferase</fullName>
        <ecNumber evidence="4">2.4.-.-</ecNumber>
    </submittedName>
</protein>
<proteinExistence type="predicted"/>
<dbReference type="PANTHER" id="PTHR12526">
    <property type="entry name" value="GLYCOSYLTRANSFERASE"/>
    <property type="match status" value="1"/>
</dbReference>
<dbReference type="GO" id="GO:0016757">
    <property type="term" value="F:glycosyltransferase activity"/>
    <property type="evidence" value="ECO:0007669"/>
    <property type="project" value="UniProtKB-KW"/>
</dbReference>
<comment type="caution">
    <text evidence="4">The sequence shown here is derived from an EMBL/GenBank/DDBJ whole genome shotgun (WGS) entry which is preliminary data.</text>
</comment>
<sequence>MRENESRARMRLAMIIPNLEDGGAQRQFALIANELSDHKGIDLFIILLGRGPHFAILGEGPRKNMYVNEFSSFSRPDAFRFVARCLRQIRPDAILSWLHPADVIVATVKWSVPRARWISAERDSSYPRRTVYRIRRLLVSMFSTAVIANSFAGREYWRSNHYRKPVFVIENIVSTARVAPTQRESSEIVVAGRLEEQKNNEIVIRCFALAVERIPELRLTFVGDGSQRDLLENLARELHVSDRVQFEGYRESILPYLDRARLLVTMSKHEGMPNVLAEAVMRGTPIVASRIPEHARILGVDYAHFADLSGSPDALAEVIWNAYSNWSHDSLRSARMQLADRTAAAASIEYVSALTTVLGREGHAPDPGESVDTMQERRNVT</sequence>
<accession>A0ABU7V467</accession>
<feature type="region of interest" description="Disordered" evidence="2">
    <location>
        <begin position="359"/>
        <end position="381"/>
    </location>
</feature>
<evidence type="ECO:0000256" key="2">
    <source>
        <dbReference type="SAM" id="MobiDB-lite"/>
    </source>
</evidence>
<evidence type="ECO:0000313" key="4">
    <source>
        <dbReference type="EMBL" id="MEF2254038.1"/>
    </source>
</evidence>
<dbReference type="SUPFAM" id="SSF53756">
    <property type="entry name" value="UDP-Glycosyltransferase/glycogen phosphorylase"/>
    <property type="match status" value="1"/>
</dbReference>
<dbReference type="EC" id="2.4.-.-" evidence="4"/>
<dbReference type="Gene3D" id="3.40.50.2000">
    <property type="entry name" value="Glycogen Phosphorylase B"/>
    <property type="match status" value="2"/>
</dbReference>